<dbReference type="InterPro" id="IPR029058">
    <property type="entry name" value="AB_hydrolase_fold"/>
</dbReference>
<proteinExistence type="predicted"/>
<dbReference type="RefSeq" id="WP_072705915.1">
    <property type="nucleotide sequence ID" value="NZ_FMJB01000046.1"/>
</dbReference>
<dbReference type="SUPFAM" id="SSF53474">
    <property type="entry name" value="alpha/beta-Hydrolases"/>
    <property type="match status" value="1"/>
</dbReference>
<evidence type="ECO:0000313" key="2">
    <source>
        <dbReference type="EMBL" id="SCM67266.1"/>
    </source>
</evidence>
<evidence type="ECO:0000259" key="1">
    <source>
        <dbReference type="Pfam" id="PF00561"/>
    </source>
</evidence>
<dbReference type="AlphaFoldDB" id="A0A1M4N2I6"/>
<gene>
    <name evidence="2" type="ORF">KARMA_1464</name>
</gene>
<dbReference type="Proteomes" id="UP000184085">
    <property type="component" value="Unassembled WGS sequence"/>
</dbReference>
<keyword evidence="2" id="KW-0378">Hydrolase</keyword>
<dbReference type="Pfam" id="PF00561">
    <property type="entry name" value="Abhydrolase_1"/>
    <property type="match status" value="1"/>
</dbReference>
<dbReference type="InterPro" id="IPR000073">
    <property type="entry name" value="AB_hydrolase_1"/>
</dbReference>
<protein>
    <submittedName>
        <fullName evidence="2">Putative alpha/beta hydrolase</fullName>
    </submittedName>
</protein>
<reference evidence="3" key="1">
    <citation type="submission" date="2016-09" db="EMBL/GenBank/DDBJ databases">
        <authorList>
            <person name="Wibberg D."/>
        </authorList>
    </citation>
    <scope>NUCLEOTIDE SEQUENCE [LARGE SCALE GENOMIC DNA]</scope>
</reference>
<dbReference type="Gene3D" id="3.40.50.1820">
    <property type="entry name" value="alpha/beta hydrolase"/>
    <property type="match status" value="1"/>
</dbReference>
<name>A0A1M4N2I6_9RHOB</name>
<sequence length="311" mass="33698">MTETVCLPCGPILGSDIRIDTVLLQRIIDGPCPIYVEVRGRETAPALVLLLGLGMQLDEWPRPFLDKLARHFRVVCIENRDMGRSGRCGPDKNAQDAALGGHASQVAYSLFDMRDDVMRVTRELNLPRFAVVGFSMGGMIAQLVAAKAGDRLTAFAQICSSAGEAEAPIPAVTMKRFERVAKGFETDAEMVAHLADDLIWCAAPSPVSPSEAVDLATAMQKSGFTTGGYGRQLSAITSSGDRTEYLQRITAPSLVIGAEQDRCILPESSHRAHALIERAELKMFSHTGHSLEAYILDDLEMWLLGALGLSP</sequence>
<dbReference type="EMBL" id="FMJB01000046">
    <property type="protein sequence ID" value="SCM67266.1"/>
    <property type="molecule type" value="Genomic_DNA"/>
</dbReference>
<accession>A0A1M4N2I6</accession>
<dbReference type="InterPro" id="IPR050471">
    <property type="entry name" value="AB_hydrolase"/>
</dbReference>
<evidence type="ECO:0000313" key="3">
    <source>
        <dbReference type="Proteomes" id="UP000184085"/>
    </source>
</evidence>
<dbReference type="PANTHER" id="PTHR43433:SF5">
    <property type="entry name" value="AB HYDROLASE-1 DOMAIN-CONTAINING PROTEIN"/>
    <property type="match status" value="1"/>
</dbReference>
<dbReference type="PANTHER" id="PTHR43433">
    <property type="entry name" value="HYDROLASE, ALPHA/BETA FOLD FAMILY PROTEIN"/>
    <property type="match status" value="1"/>
</dbReference>
<keyword evidence="3" id="KW-1185">Reference proteome</keyword>
<organism evidence="2 3">
    <name type="scientific">Donghicola eburneus</name>
    <dbReference type="NCBI Taxonomy" id="393278"/>
    <lineage>
        <taxon>Bacteria</taxon>
        <taxon>Pseudomonadati</taxon>
        <taxon>Pseudomonadota</taxon>
        <taxon>Alphaproteobacteria</taxon>
        <taxon>Rhodobacterales</taxon>
        <taxon>Roseobacteraceae</taxon>
        <taxon>Donghicola</taxon>
    </lineage>
</organism>
<dbReference type="GO" id="GO:0004806">
    <property type="term" value="F:triacylglycerol lipase activity"/>
    <property type="evidence" value="ECO:0007669"/>
    <property type="project" value="TreeGrafter"/>
</dbReference>
<dbReference type="GO" id="GO:0046503">
    <property type="term" value="P:glycerolipid catabolic process"/>
    <property type="evidence" value="ECO:0007669"/>
    <property type="project" value="TreeGrafter"/>
</dbReference>
<feature type="domain" description="AB hydrolase-1" evidence="1">
    <location>
        <begin position="45"/>
        <end position="290"/>
    </location>
</feature>